<protein>
    <recommendedName>
        <fullName evidence="4">DUF669 domain-containing protein</fullName>
    </recommendedName>
</protein>
<dbReference type="AlphaFoldDB" id="A0A0R3MQ08"/>
<feature type="region of interest" description="Disordered" evidence="1">
    <location>
        <begin position="135"/>
        <end position="190"/>
    </location>
</feature>
<sequence>MNVNLADVNENDAEGGNFTVLPRGRYMLQIIEGDVKENSKKTGMLFDYKAEVIEGDCQGAKIFGNINVSHSNMTAQKIGQAQLKALALACGMDPSTLSDTEQLNWQPFLADVDIEPYQKNGQDKERNVIKKFIHAGNADSVPPGKEAANDNVTKPTTTANDNKPQTTTARPTQNNAATASGGARSMPWKK</sequence>
<dbReference type="Pfam" id="PF05037">
    <property type="entry name" value="DUF669"/>
    <property type="match status" value="1"/>
</dbReference>
<comment type="caution">
    <text evidence="2">The sequence shown here is derived from an EMBL/GenBank/DDBJ whole genome shotgun (WGS) entry which is preliminary data.</text>
</comment>
<reference evidence="2 3" key="1">
    <citation type="submission" date="2014-03" db="EMBL/GenBank/DDBJ databases">
        <title>Bradyrhizobium valentinum sp. nov., isolated from effective nodules of Lupinus mariae-josephae, a lupine endemic of basic-lime soils in Eastern Spain.</title>
        <authorList>
            <person name="Duran D."/>
            <person name="Rey L."/>
            <person name="Navarro A."/>
            <person name="Busquets A."/>
            <person name="Imperial J."/>
            <person name="Ruiz-Argueso T."/>
        </authorList>
    </citation>
    <scope>NUCLEOTIDE SEQUENCE [LARGE SCALE GENOMIC DNA]</scope>
    <source>
        <strain evidence="2 3">Ro19</strain>
    </source>
</reference>
<keyword evidence="3" id="KW-1185">Reference proteome</keyword>
<dbReference type="EMBL" id="LLYA01000170">
    <property type="protein sequence ID" value="KRR21662.1"/>
    <property type="molecule type" value="Genomic_DNA"/>
</dbReference>
<evidence type="ECO:0000256" key="1">
    <source>
        <dbReference type="SAM" id="MobiDB-lite"/>
    </source>
</evidence>
<dbReference type="Proteomes" id="UP000052023">
    <property type="component" value="Unassembled WGS sequence"/>
</dbReference>
<feature type="compositionally biased region" description="Polar residues" evidence="1">
    <location>
        <begin position="150"/>
        <end position="178"/>
    </location>
</feature>
<proteinExistence type="predicted"/>
<evidence type="ECO:0000313" key="3">
    <source>
        <dbReference type="Proteomes" id="UP000052023"/>
    </source>
</evidence>
<evidence type="ECO:0000313" key="2">
    <source>
        <dbReference type="EMBL" id="KRR21662.1"/>
    </source>
</evidence>
<name>A0A0R3MQ08_9BRAD</name>
<accession>A0A0R3MQ08</accession>
<dbReference type="InterPro" id="IPR007731">
    <property type="entry name" value="DUF669"/>
</dbReference>
<gene>
    <name evidence="2" type="ORF">CQ13_06325</name>
</gene>
<evidence type="ECO:0008006" key="4">
    <source>
        <dbReference type="Google" id="ProtNLM"/>
    </source>
</evidence>
<organism evidence="2 3">
    <name type="scientific">Bradyrhizobium retamae</name>
    <dbReference type="NCBI Taxonomy" id="1300035"/>
    <lineage>
        <taxon>Bacteria</taxon>
        <taxon>Pseudomonadati</taxon>
        <taxon>Pseudomonadota</taxon>
        <taxon>Alphaproteobacteria</taxon>
        <taxon>Hyphomicrobiales</taxon>
        <taxon>Nitrobacteraceae</taxon>
        <taxon>Bradyrhizobium</taxon>
    </lineage>
</organism>